<evidence type="ECO:0000313" key="4">
    <source>
        <dbReference type="RefSeq" id="XP_044940972.1"/>
    </source>
</evidence>
<gene>
    <name evidence="4" type="primary">ST8SIA6</name>
</gene>
<evidence type="ECO:0000256" key="2">
    <source>
        <dbReference type="SAM" id="Phobius"/>
    </source>
</evidence>
<feature type="region of interest" description="Disordered" evidence="1">
    <location>
        <begin position="117"/>
        <end position="194"/>
    </location>
</feature>
<keyword evidence="3" id="KW-1185">Reference proteome</keyword>
<proteinExistence type="predicted"/>
<keyword evidence="2" id="KW-0472">Membrane</keyword>
<feature type="compositionally biased region" description="Gly residues" evidence="1">
    <location>
        <begin position="123"/>
        <end position="149"/>
    </location>
</feature>
<keyword evidence="2" id="KW-0812">Transmembrane</keyword>
<organism evidence="3 4">
    <name type="scientific">Mustela putorius furo</name>
    <name type="common">European domestic ferret</name>
    <name type="synonym">Mustela furo</name>
    <dbReference type="NCBI Taxonomy" id="9669"/>
    <lineage>
        <taxon>Eukaryota</taxon>
        <taxon>Metazoa</taxon>
        <taxon>Chordata</taxon>
        <taxon>Craniata</taxon>
        <taxon>Vertebrata</taxon>
        <taxon>Euteleostomi</taxon>
        <taxon>Mammalia</taxon>
        <taxon>Eutheria</taxon>
        <taxon>Laurasiatheria</taxon>
        <taxon>Carnivora</taxon>
        <taxon>Caniformia</taxon>
        <taxon>Musteloidea</taxon>
        <taxon>Mustelidae</taxon>
        <taxon>Mustelinae</taxon>
        <taxon>Mustela</taxon>
    </lineage>
</organism>
<name>A0A8U0SDK5_MUSPF</name>
<dbReference type="AlphaFoldDB" id="A0A8U0SDK5"/>
<dbReference type="CTD" id="338596"/>
<sequence length="387" mass="41470">MEVFQKHYLQNQAGAQLGLQVVVCQPLKIPWLLQPSRGSDPAERLHSFKKSFEVVSFLSSLPALRVLAFHRRDAEGVAVCLGELRGLRGRARGHSGEGEGAQKLEPNQHRVQLASPNLQVTPRGGGGGGGGGSSGGGGGGSGGGGGGGAATKARSGSERLRAERRRARPIVTAKPSAELSGPGLGARGREPARAFSLRPRHTARGWAGAPRVRARAARRRRPSPPRLNTGGVRGRGGGGSGESGRPGCASPGRRRSCVGLRMRPGGALLALLASLLLLLLLRLLWCSTDAPARSRLSVEESRDATRGTPAALRTLRSPATQLPRPTNSTYLSEKSLQLTETCKRLQDGFQTLSSKLKRYLESDYLQIIRNIQSCPWKRREEEYENFR</sequence>
<accession>A0A8U0SDK5</accession>
<dbReference type="OrthoDB" id="10264956at2759"/>
<evidence type="ECO:0000256" key="1">
    <source>
        <dbReference type="SAM" id="MobiDB-lite"/>
    </source>
</evidence>
<protein>
    <submittedName>
        <fullName evidence="4">Alpha-2,8-sialyltransferase 8F</fullName>
    </submittedName>
</protein>
<keyword evidence="2" id="KW-1133">Transmembrane helix</keyword>
<dbReference type="RefSeq" id="XP_044940972.1">
    <property type="nucleotide sequence ID" value="XM_045085037.1"/>
</dbReference>
<feature type="compositionally biased region" description="Basic residues" evidence="1">
    <location>
        <begin position="212"/>
        <end position="223"/>
    </location>
</feature>
<dbReference type="GeneID" id="101672154"/>
<reference evidence="4" key="1">
    <citation type="submission" date="2025-08" db="UniProtKB">
        <authorList>
            <consortium name="RefSeq"/>
        </authorList>
    </citation>
    <scope>IDENTIFICATION</scope>
    <source>
        <tissue evidence="4">Brain</tissue>
    </source>
</reference>
<feature type="compositionally biased region" description="Gly residues" evidence="1">
    <location>
        <begin position="231"/>
        <end position="244"/>
    </location>
</feature>
<evidence type="ECO:0000313" key="3">
    <source>
        <dbReference type="Proteomes" id="UP000000715"/>
    </source>
</evidence>
<feature type="transmembrane region" description="Helical" evidence="2">
    <location>
        <begin position="265"/>
        <end position="285"/>
    </location>
</feature>
<dbReference type="Proteomes" id="UP000000715">
    <property type="component" value="Unplaced"/>
</dbReference>
<feature type="region of interest" description="Disordered" evidence="1">
    <location>
        <begin position="206"/>
        <end position="253"/>
    </location>
</feature>